<gene>
    <name evidence="1" type="ORF">BDR25DRAFT_337065</name>
</gene>
<dbReference type="Proteomes" id="UP000799755">
    <property type="component" value="Unassembled WGS sequence"/>
</dbReference>
<sequence length="295" mass="32889">MKLLSILSIGVATVAAVPNAPVLPRASNSSNATPNFGYAKLYRLQEAFYEKFMYPNNAKEAASINSTAFSEDVLGRVSDTRDFVGRELNTEYIFGLFIPTDSISIIGQPYSYEIMQFTANQNIASASTRVNFTFPSFGNISLPVTIDTWITWNEAEEITQYDVTFRWFAYLLQTLLLGLAPGNSTLAMERATMALASSVCNAHTSYCNGTNAQYESRDDCMQFLTQEIRFGQAFELGMNTLGCRSIHEIMLKYRPDVHCPHIGKSGGGMCDDTMGYVEKVTENFFKNSPWVPTMQ</sequence>
<organism evidence="1 2">
    <name type="scientific">Lindgomyces ingoldianus</name>
    <dbReference type="NCBI Taxonomy" id="673940"/>
    <lineage>
        <taxon>Eukaryota</taxon>
        <taxon>Fungi</taxon>
        <taxon>Dikarya</taxon>
        <taxon>Ascomycota</taxon>
        <taxon>Pezizomycotina</taxon>
        <taxon>Dothideomycetes</taxon>
        <taxon>Pleosporomycetidae</taxon>
        <taxon>Pleosporales</taxon>
        <taxon>Lindgomycetaceae</taxon>
        <taxon>Lindgomyces</taxon>
    </lineage>
</organism>
<comment type="caution">
    <text evidence="1">The sequence shown here is derived from an EMBL/GenBank/DDBJ whole genome shotgun (WGS) entry which is preliminary data.</text>
</comment>
<proteinExistence type="predicted"/>
<name>A0ACB6QGP1_9PLEO</name>
<protein>
    <submittedName>
        <fullName evidence="1">Uncharacterized protein</fullName>
    </submittedName>
</protein>
<keyword evidence="2" id="KW-1185">Reference proteome</keyword>
<reference evidence="1" key="1">
    <citation type="journal article" date="2020" name="Stud. Mycol.">
        <title>101 Dothideomycetes genomes: a test case for predicting lifestyles and emergence of pathogens.</title>
        <authorList>
            <person name="Haridas S."/>
            <person name="Albert R."/>
            <person name="Binder M."/>
            <person name="Bloem J."/>
            <person name="Labutti K."/>
            <person name="Salamov A."/>
            <person name="Andreopoulos B."/>
            <person name="Baker S."/>
            <person name="Barry K."/>
            <person name="Bills G."/>
            <person name="Bluhm B."/>
            <person name="Cannon C."/>
            <person name="Castanera R."/>
            <person name="Culley D."/>
            <person name="Daum C."/>
            <person name="Ezra D."/>
            <person name="Gonzalez J."/>
            <person name="Henrissat B."/>
            <person name="Kuo A."/>
            <person name="Liang C."/>
            <person name="Lipzen A."/>
            <person name="Lutzoni F."/>
            <person name="Magnuson J."/>
            <person name="Mondo S."/>
            <person name="Nolan M."/>
            <person name="Ohm R."/>
            <person name="Pangilinan J."/>
            <person name="Park H.-J."/>
            <person name="Ramirez L."/>
            <person name="Alfaro M."/>
            <person name="Sun H."/>
            <person name="Tritt A."/>
            <person name="Yoshinaga Y."/>
            <person name="Zwiers L.-H."/>
            <person name="Turgeon B."/>
            <person name="Goodwin S."/>
            <person name="Spatafora J."/>
            <person name="Crous P."/>
            <person name="Grigoriev I."/>
        </authorList>
    </citation>
    <scope>NUCLEOTIDE SEQUENCE</scope>
    <source>
        <strain evidence="1">ATCC 200398</strain>
    </source>
</reference>
<accession>A0ACB6QGP1</accession>
<evidence type="ECO:0000313" key="1">
    <source>
        <dbReference type="EMBL" id="KAF2465320.1"/>
    </source>
</evidence>
<dbReference type="EMBL" id="MU003530">
    <property type="protein sequence ID" value="KAF2465320.1"/>
    <property type="molecule type" value="Genomic_DNA"/>
</dbReference>
<evidence type="ECO:0000313" key="2">
    <source>
        <dbReference type="Proteomes" id="UP000799755"/>
    </source>
</evidence>